<feature type="transmembrane region" description="Helical" evidence="7">
    <location>
        <begin position="196"/>
        <end position="218"/>
    </location>
</feature>
<evidence type="ECO:0000256" key="4">
    <source>
        <dbReference type="ARBA" id="ARBA00022692"/>
    </source>
</evidence>
<evidence type="ECO:0000313" key="9">
    <source>
        <dbReference type="EMBL" id="WKD50164.1"/>
    </source>
</evidence>
<evidence type="ECO:0000256" key="1">
    <source>
        <dbReference type="ARBA" id="ARBA00004651"/>
    </source>
</evidence>
<comment type="subcellular location">
    <subcellularLocation>
        <location evidence="1 7">Cell membrane</location>
        <topology evidence="1 7">Multi-pass membrane protein</topology>
    </subcellularLocation>
</comment>
<name>A0ABY9EF61_9GAMM</name>
<feature type="domain" description="ABC transmembrane type-1" evidence="8">
    <location>
        <begin position="63"/>
        <end position="246"/>
    </location>
</feature>
<evidence type="ECO:0000313" key="10">
    <source>
        <dbReference type="Proteomes" id="UP001321520"/>
    </source>
</evidence>
<keyword evidence="6 7" id="KW-0472">Membrane</keyword>
<feature type="transmembrane region" description="Helical" evidence="7">
    <location>
        <begin position="7"/>
        <end position="27"/>
    </location>
</feature>
<evidence type="ECO:0000259" key="8">
    <source>
        <dbReference type="PROSITE" id="PS50928"/>
    </source>
</evidence>
<protein>
    <submittedName>
        <fullName evidence="9">ABC transporter permease</fullName>
    </submittedName>
</protein>
<keyword evidence="2 7" id="KW-0813">Transport</keyword>
<dbReference type="Pfam" id="PF00528">
    <property type="entry name" value="BPD_transp_1"/>
    <property type="match status" value="1"/>
</dbReference>
<dbReference type="InterPro" id="IPR050366">
    <property type="entry name" value="BP-dependent_transpt_permease"/>
</dbReference>
<evidence type="ECO:0000256" key="3">
    <source>
        <dbReference type="ARBA" id="ARBA00022475"/>
    </source>
</evidence>
<comment type="similarity">
    <text evidence="7">Belongs to the binding-protein-dependent transport system permease family.</text>
</comment>
<evidence type="ECO:0000256" key="6">
    <source>
        <dbReference type="ARBA" id="ARBA00023136"/>
    </source>
</evidence>
<accession>A0ABY9EF61</accession>
<evidence type="ECO:0000256" key="2">
    <source>
        <dbReference type="ARBA" id="ARBA00022448"/>
    </source>
</evidence>
<feature type="transmembrane region" description="Helical" evidence="7">
    <location>
        <begin position="112"/>
        <end position="139"/>
    </location>
</feature>
<evidence type="ECO:0000256" key="5">
    <source>
        <dbReference type="ARBA" id="ARBA00022989"/>
    </source>
</evidence>
<feature type="transmembrane region" description="Helical" evidence="7">
    <location>
        <begin position="67"/>
        <end position="91"/>
    </location>
</feature>
<dbReference type="Gene3D" id="1.10.3720.10">
    <property type="entry name" value="MetI-like"/>
    <property type="match status" value="1"/>
</dbReference>
<feature type="transmembrane region" description="Helical" evidence="7">
    <location>
        <begin position="230"/>
        <end position="252"/>
    </location>
</feature>
<keyword evidence="10" id="KW-1185">Reference proteome</keyword>
<dbReference type="EMBL" id="CP098023">
    <property type="protein sequence ID" value="WKD50164.1"/>
    <property type="molecule type" value="Genomic_DNA"/>
</dbReference>
<reference evidence="9 10" key="1">
    <citation type="submission" date="2022-05" db="EMBL/GenBank/DDBJ databases">
        <title>Microbulbifer sp. nov., isolated from sponge.</title>
        <authorList>
            <person name="Gao L."/>
        </authorList>
    </citation>
    <scope>NUCLEOTIDE SEQUENCE [LARGE SCALE GENOMIC DNA]</scope>
    <source>
        <strain evidence="9 10">MI-G</strain>
    </source>
</reference>
<feature type="transmembrane region" description="Helical" evidence="7">
    <location>
        <begin position="167"/>
        <end position="189"/>
    </location>
</feature>
<keyword evidence="3" id="KW-1003">Cell membrane</keyword>
<keyword evidence="4 7" id="KW-0812">Transmembrane</keyword>
<organism evidence="9 10">
    <name type="scientific">Microbulbifer spongiae</name>
    <dbReference type="NCBI Taxonomy" id="2944933"/>
    <lineage>
        <taxon>Bacteria</taxon>
        <taxon>Pseudomonadati</taxon>
        <taxon>Pseudomonadota</taxon>
        <taxon>Gammaproteobacteria</taxon>
        <taxon>Cellvibrionales</taxon>
        <taxon>Microbulbiferaceae</taxon>
        <taxon>Microbulbifer</taxon>
    </lineage>
</organism>
<dbReference type="RefSeq" id="WP_301416206.1">
    <property type="nucleotide sequence ID" value="NZ_CP098023.1"/>
</dbReference>
<dbReference type="InterPro" id="IPR000515">
    <property type="entry name" value="MetI-like"/>
</dbReference>
<dbReference type="CDD" id="cd06261">
    <property type="entry name" value="TM_PBP2"/>
    <property type="match status" value="1"/>
</dbReference>
<dbReference type="PANTHER" id="PTHR43386">
    <property type="entry name" value="OLIGOPEPTIDE TRANSPORT SYSTEM PERMEASE PROTEIN APPC"/>
    <property type="match status" value="1"/>
</dbReference>
<keyword evidence="5 7" id="KW-1133">Transmembrane helix</keyword>
<gene>
    <name evidence="9" type="ORF">M8T91_01670</name>
</gene>
<dbReference type="InterPro" id="IPR035906">
    <property type="entry name" value="MetI-like_sf"/>
</dbReference>
<dbReference type="SUPFAM" id="SSF161098">
    <property type="entry name" value="MetI-like"/>
    <property type="match status" value="1"/>
</dbReference>
<dbReference type="PROSITE" id="PS50928">
    <property type="entry name" value="ABC_TM1"/>
    <property type="match status" value="1"/>
</dbReference>
<evidence type="ECO:0000256" key="7">
    <source>
        <dbReference type="RuleBase" id="RU363032"/>
    </source>
</evidence>
<proteinExistence type="inferred from homology"/>
<dbReference type="PANTHER" id="PTHR43386:SF1">
    <property type="entry name" value="D,D-DIPEPTIDE TRANSPORT SYSTEM PERMEASE PROTEIN DDPC-RELATED"/>
    <property type="match status" value="1"/>
</dbReference>
<dbReference type="Proteomes" id="UP001321520">
    <property type="component" value="Chromosome"/>
</dbReference>
<sequence length="268" mass="29329">MIRPVQVKLIVLFTLGLCLLPAVVYFLPGYQTSLDTLAAPSLDHWLGTNDIGQDILTGLLIATPNTIGIAVIAALLTLLLSIGVGIFVATAGRKLSGLVLRFIDILQSIPSILLILLVSVWLSPGMIALVVLLVATGWYDDVRVLRAVFLRELTRENVRYASIGGESGYYCMTVHVLPAVSPVLVGLFIQHIRRAALMTAGLGFLGITDARLVTWGSMIQDSLNYLYTDAWLWLLLPPTLVLCLFLWGCLTFGQRFERYVMTGARLSV</sequence>